<accession>A0A9D9EIX4</accession>
<feature type="active site" description="Charge relay system" evidence="6">
    <location>
        <position position="200"/>
    </location>
</feature>
<dbReference type="PIRSF" id="PIRSF028757">
    <property type="entry name" value="LD-carboxypeptidase"/>
    <property type="match status" value="1"/>
</dbReference>
<evidence type="ECO:0000313" key="9">
    <source>
        <dbReference type="EMBL" id="MBO8447395.1"/>
    </source>
</evidence>
<dbReference type="InterPro" id="IPR027478">
    <property type="entry name" value="LdcA_N"/>
</dbReference>
<gene>
    <name evidence="9" type="ORF">IAC32_06590</name>
</gene>
<dbReference type="GO" id="GO:0004180">
    <property type="term" value="F:carboxypeptidase activity"/>
    <property type="evidence" value="ECO:0007669"/>
    <property type="project" value="UniProtKB-KW"/>
</dbReference>
<evidence type="ECO:0000256" key="5">
    <source>
        <dbReference type="ARBA" id="ARBA00022825"/>
    </source>
</evidence>
<dbReference type="AlphaFoldDB" id="A0A9D9EIX4"/>
<feature type="domain" description="LD-carboxypeptidase N-terminal" evidence="7">
    <location>
        <begin position="13"/>
        <end position="128"/>
    </location>
</feature>
<reference evidence="9" key="1">
    <citation type="submission" date="2020-10" db="EMBL/GenBank/DDBJ databases">
        <authorList>
            <person name="Gilroy R."/>
        </authorList>
    </citation>
    <scope>NUCLEOTIDE SEQUENCE</scope>
    <source>
        <strain evidence="9">D3-1215</strain>
    </source>
</reference>
<evidence type="ECO:0000313" key="10">
    <source>
        <dbReference type="Proteomes" id="UP000823637"/>
    </source>
</evidence>
<dbReference type="Pfam" id="PF17676">
    <property type="entry name" value="Peptidase_S66C"/>
    <property type="match status" value="1"/>
</dbReference>
<protein>
    <submittedName>
        <fullName evidence="9">LD-carboxypeptidase</fullName>
    </submittedName>
</protein>
<dbReference type="SUPFAM" id="SSF52317">
    <property type="entry name" value="Class I glutamine amidotransferase-like"/>
    <property type="match status" value="1"/>
</dbReference>
<name>A0A9D9EIX4_9BACT</name>
<dbReference type="GO" id="GO:0008236">
    <property type="term" value="F:serine-type peptidase activity"/>
    <property type="evidence" value="ECO:0007669"/>
    <property type="project" value="UniProtKB-KW"/>
</dbReference>
<evidence type="ECO:0000256" key="2">
    <source>
        <dbReference type="ARBA" id="ARBA00022645"/>
    </source>
</evidence>
<dbReference type="Gene3D" id="3.40.50.10740">
    <property type="entry name" value="Class I glutamine amidotransferase-like"/>
    <property type="match status" value="1"/>
</dbReference>
<evidence type="ECO:0000256" key="6">
    <source>
        <dbReference type="PIRSR" id="PIRSR028757-1"/>
    </source>
</evidence>
<keyword evidence="5" id="KW-0720">Serine protease</keyword>
<dbReference type="GO" id="GO:0006508">
    <property type="term" value="P:proteolysis"/>
    <property type="evidence" value="ECO:0007669"/>
    <property type="project" value="UniProtKB-KW"/>
</dbReference>
<keyword evidence="3" id="KW-0645">Protease</keyword>
<dbReference type="Pfam" id="PF02016">
    <property type="entry name" value="Peptidase_S66"/>
    <property type="match status" value="1"/>
</dbReference>
<sequence>MKKPSFLKPGSLIRIVSPSGPVDPSYVEAAVAALRERGFRVELGKHVFDRRGCLAGDDDSRASDLQQALDDPDTDAIICSRGGYGLIRIVDRLDFAAMGRKPKWLVGFSDITVLHNALSAAGIESMHAIMCKQVSMKGWPFEKLLAFLQGEAPVYECSTNGLNRTGKAKGRLTGGNLSLVYALQGTPFAVMPSDRILFLEDLCEPAYHVDRMLQSLRLAGVFDSIAGMVVGKFTDISSENAFPSSVYELVSEMVKDRRIPVCYGFPAGHEDYNLPLIMGAETELEITQSQVLIKQF</sequence>
<dbReference type="Gene3D" id="3.50.30.60">
    <property type="entry name" value="LD-carboxypeptidase A C-terminal domain-like"/>
    <property type="match status" value="1"/>
</dbReference>
<dbReference type="PANTHER" id="PTHR30237:SF2">
    <property type="entry name" value="MUREIN TETRAPEPTIDE CARBOXYPEPTIDASE"/>
    <property type="match status" value="1"/>
</dbReference>
<dbReference type="Proteomes" id="UP000823637">
    <property type="component" value="Unassembled WGS sequence"/>
</dbReference>
<dbReference type="InterPro" id="IPR040921">
    <property type="entry name" value="Peptidase_S66C"/>
</dbReference>
<comment type="caution">
    <text evidence="9">The sequence shown here is derived from an EMBL/GenBank/DDBJ whole genome shotgun (WGS) entry which is preliminary data.</text>
</comment>
<reference evidence="9" key="2">
    <citation type="journal article" date="2021" name="PeerJ">
        <title>Extensive microbial diversity within the chicken gut microbiome revealed by metagenomics and culture.</title>
        <authorList>
            <person name="Gilroy R."/>
            <person name="Ravi A."/>
            <person name="Getino M."/>
            <person name="Pursley I."/>
            <person name="Horton D.L."/>
            <person name="Alikhan N.F."/>
            <person name="Baker D."/>
            <person name="Gharbi K."/>
            <person name="Hall N."/>
            <person name="Watson M."/>
            <person name="Adriaenssens E.M."/>
            <person name="Foster-Nyarko E."/>
            <person name="Jarju S."/>
            <person name="Secka A."/>
            <person name="Antonio M."/>
            <person name="Oren A."/>
            <person name="Chaudhuri R.R."/>
            <person name="La Ragione R."/>
            <person name="Hildebrand F."/>
            <person name="Pallen M.J."/>
        </authorList>
    </citation>
    <scope>NUCLEOTIDE SEQUENCE</scope>
    <source>
        <strain evidence="9">D3-1215</strain>
    </source>
</reference>
<keyword evidence="2" id="KW-0121">Carboxypeptidase</keyword>
<keyword evidence="4" id="KW-0378">Hydrolase</keyword>
<dbReference type="SUPFAM" id="SSF141986">
    <property type="entry name" value="LD-carboxypeptidase A C-terminal domain-like"/>
    <property type="match status" value="1"/>
</dbReference>
<evidence type="ECO:0000259" key="7">
    <source>
        <dbReference type="Pfam" id="PF02016"/>
    </source>
</evidence>
<dbReference type="CDD" id="cd07025">
    <property type="entry name" value="Peptidase_S66"/>
    <property type="match status" value="1"/>
</dbReference>
<evidence type="ECO:0000256" key="1">
    <source>
        <dbReference type="ARBA" id="ARBA00010233"/>
    </source>
</evidence>
<dbReference type="InterPro" id="IPR040449">
    <property type="entry name" value="Peptidase_S66_N"/>
</dbReference>
<evidence type="ECO:0000256" key="3">
    <source>
        <dbReference type="ARBA" id="ARBA00022670"/>
    </source>
</evidence>
<organism evidence="9 10">
    <name type="scientific">Candidatus Enterocola intestinipullorum</name>
    <dbReference type="NCBI Taxonomy" id="2840783"/>
    <lineage>
        <taxon>Bacteria</taxon>
        <taxon>Pseudomonadati</taxon>
        <taxon>Bacteroidota</taxon>
        <taxon>Bacteroidia</taxon>
        <taxon>Bacteroidales</taxon>
        <taxon>Candidatus Enterocola</taxon>
    </lineage>
</organism>
<dbReference type="PANTHER" id="PTHR30237">
    <property type="entry name" value="MURAMOYLTETRAPEPTIDE CARBOXYPEPTIDASE"/>
    <property type="match status" value="1"/>
</dbReference>
<feature type="active site" description="Nucleophile" evidence="6">
    <location>
        <position position="109"/>
    </location>
</feature>
<feature type="domain" description="LD-carboxypeptidase C-terminal" evidence="8">
    <location>
        <begin position="169"/>
        <end position="284"/>
    </location>
</feature>
<feature type="active site" description="Charge relay system" evidence="6">
    <location>
        <position position="269"/>
    </location>
</feature>
<dbReference type="InterPro" id="IPR029062">
    <property type="entry name" value="Class_I_gatase-like"/>
</dbReference>
<evidence type="ECO:0000256" key="4">
    <source>
        <dbReference type="ARBA" id="ARBA00022801"/>
    </source>
</evidence>
<dbReference type="InterPro" id="IPR003507">
    <property type="entry name" value="S66_fam"/>
</dbReference>
<evidence type="ECO:0000259" key="8">
    <source>
        <dbReference type="Pfam" id="PF17676"/>
    </source>
</evidence>
<dbReference type="InterPro" id="IPR027461">
    <property type="entry name" value="Carboxypeptidase_A_C_sf"/>
</dbReference>
<proteinExistence type="inferred from homology"/>
<comment type="similarity">
    <text evidence="1">Belongs to the peptidase S66 family.</text>
</comment>
<dbReference type="EMBL" id="JADIMR010000098">
    <property type="protein sequence ID" value="MBO8447395.1"/>
    <property type="molecule type" value="Genomic_DNA"/>
</dbReference>